<organism evidence="1 2">
    <name type="scientific">Pseudomonas asuensis</name>
    <dbReference type="NCBI Taxonomy" id="1825787"/>
    <lineage>
        <taxon>Bacteria</taxon>
        <taxon>Pseudomonadati</taxon>
        <taxon>Pseudomonadota</taxon>
        <taxon>Gammaproteobacteria</taxon>
        <taxon>Pseudomonadales</taxon>
        <taxon>Pseudomonadaceae</taxon>
        <taxon>Pseudomonas</taxon>
    </lineage>
</organism>
<gene>
    <name evidence="1" type="ORF">GCM10009425_02650</name>
</gene>
<dbReference type="Gene3D" id="1.20.910.10">
    <property type="entry name" value="Heme oxygenase-like"/>
    <property type="match status" value="1"/>
</dbReference>
<evidence type="ECO:0000313" key="1">
    <source>
        <dbReference type="EMBL" id="GGL95098.1"/>
    </source>
</evidence>
<dbReference type="SMART" id="SM01236">
    <property type="entry name" value="Haem_oxygenase_2"/>
    <property type="match status" value="1"/>
</dbReference>
<dbReference type="EMBL" id="BMNW01000001">
    <property type="protein sequence ID" value="GGL95098.1"/>
    <property type="molecule type" value="Genomic_DNA"/>
</dbReference>
<dbReference type="Proteomes" id="UP000616499">
    <property type="component" value="Unassembled WGS sequence"/>
</dbReference>
<proteinExistence type="predicted"/>
<evidence type="ECO:0008006" key="3">
    <source>
        <dbReference type="Google" id="ProtNLM"/>
    </source>
</evidence>
<name>A0ABQ2GGZ0_9PSED</name>
<evidence type="ECO:0000313" key="2">
    <source>
        <dbReference type="Proteomes" id="UP000616499"/>
    </source>
</evidence>
<sequence>MQTTTRATTSRQAVLTPYALEPSRHLYFSLLEQKPTAEALEKARQYLDEQLSATAHMQSDLPEDPQELERWVLHSTERVGQEYRAYLKARKAGAPRRYFTSKSHALYFLRGVAPTKLVDGAWLYGILQRWNDARFTAPIQIYLEELGEGLPDKNHVVLYKKLLASNGCEDWDRLSDDHYVQGAIQLALAYEAEHFLPEIIGFNLGYEQLPLHLLITSYELNELGIDPYYFTLHVTVDNAGTGHAKKALQAVHDAMPVEDRETFYRRVIQGYLLNNLGAGTTSVIGSFDLEQEVISLLAEKSTVGKYVHSDYCRIGGRNVSEWLADPEQIPAFLEAMEAQGWIRRHEDPQNSRFWKLIQGERAEMFGVFTAYEQQLIHDWIAGDLVHTGAKVAATKDQAGQDRVAILPKRELSFRAKQRQQEALCQGPADDPQAVALNASTAEVSDFDSETAALEQRLACQPTREAGMALLIEMMSPANHHTASGLLATRLFNKLFN</sequence>
<reference evidence="2" key="1">
    <citation type="journal article" date="2019" name="Int. J. Syst. Evol. Microbiol.">
        <title>The Global Catalogue of Microorganisms (GCM) 10K type strain sequencing project: providing services to taxonomists for standard genome sequencing and annotation.</title>
        <authorList>
            <consortium name="The Broad Institute Genomics Platform"/>
            <consortium name="The Broad Institute Genome Sequencing Center for Infectious Disease"/>
            <person name="Wu L."/>
            <person name="Ma J."/>
        </authorList>
    </citation>
    <scope>NUCLEOTIDE SEQUENCE [LARGE SCALE GENOMIC DNA]</scope>
    <source>
        <strain evidence="2">JCM 13501</strain>
    </source>
</reference>
<keyword evidence="2" id="KW-1185">Reference proteome</keyword>
<comment type="caution">
    <text evidence="1">The sequence shown here is derived from an EMBL/GenBank/DDBJ whole genome shotgun (WGS) entry which is preliminary data.</text>
</comment>
<dbReference type="InterPro" id="IPR016084">
    <property type="entry name" value="Haem_Oase-like_multi-hlx"/>
</dbReference>
<accession>A0ABQ2GGZ0</accession>
<dbReference type="Pfam" id="PF14518">
    <property type="entry name" value="Haem_oxygenas_2"/>
    <property type="match status" value="1"/>
</dbReference>
<dbReference type="RefSeq" id="WP_188864264.1">
    <property type="nucleotide sequence ID" value="NZ_BMNW01000001.1"/>
</dbReference>
<protein>
    <recommendedName>
        <fullName evidence="3">Iron-containing redox enzyme family protein</fullName>
    </recommendedName>
</protein>